<feature type="transmembrane region" description="Helical" evidence="1">
    <location>
        <begin position="366"/>
        <end position="386"/>
    </location>
</feature>
<comment type="caution">
    <text evidence="2">The sequence shown here is derived from an EMBL/GenBank/DDBJ whole genome shotgun (WGS) entry which is preliminary data.</text>
</comment>
<feature type="transmembrane region" description="Helical" evidence="1">
    <location>
        <begin position="226"/>
        <end position="246"/>
    </location>
</feature>
<feature type="transmembrane region" description="Helical" evidence="1">
    <location>
        <begin position="437"/>
        <end position="458"/>
    </location>
</feature>
<keyword evidence="1" id="KW-0472">Membrane</keyword>
<dbReference type="AlphaFoldDB" id="A0A2G1W9A4"/>
<feature type="transmembrane region" description="Helical" evidence="1">
    <location>
        <begin position="496"/>
        <end position="517"/>
    </location>
</feature>
<keyword evidence="1" id="KW-1133">Transmembrane helix</keyword>
<name>A0A2G1W9A4_9BACT</name>
<protein>
    <submittedName>
        <fullName evidence="2">Uncharacterized protein</fullName>
    </submittedName>
</protein>
<keyword evidence="3" id="KW-1185">Reference proteome</keyword>
<gene>
    <name evidence="2" type="ORF">CEE69_10345</name>
</gene>
<keyword evidence="1" id="KW-0812">Transmembrane</keyword>
<dbReference type="Pfam" id="PF12730">
    <property type="entry name" value="ABC2_membrane_4"/>
    <property type="match status" value="1"/>
</dbReference>
<feature type="transmembrane region" description="Helical" evidence="1">
    <location>
        <begin position="300"/>
        <end position="318"/>
    </location>
</feature>
<evidence type="ECO:0000313" key="3">
    <source>
        <dbReference type="Proteomes" id="UP000225740"/>
    </source>
</evidence>
<reference evidence="2 3" key="1">
    <citation type="submission" date="2017-06" db="EMBL/GenBank/DDBJ databases">
        <title>Description of Rhodopirellula bahusiensis sp. nov.</title>
        <authorList>
            <person name="Kizina J."/>
            <person name="Harder J."/>
        </authorList>
    </citation>
    <scope>NUCLEOTIDE SEQUENCE [LARGE SCALE GENOMIC DNA]</scope>
    <source>
        <strain evidence="2 3">SWK21</strain>
    </source>
</reference>
<feature type="transmembrane region" description="Helical" evidence="1">
    <location>
        <begin position="34"/>
        <end position="55"/>
    </location>
</feature>
<feature type="transmembrane region" description="Helical" evidence="1">
    <location>
        <begin position="184"/>
        <end position="206"/>
    </location>
</feature>
<dbReference type="OrthoDB" id="222190at2"/>
<evidence type="ECO:0000313" key="2">
    <source>
        <dbReference type="EMBL" id="PHQ35400.1"/>
    </source>
</evidence>
<accession>A0A2G1W9A4</accession>
<dbReference type="EMBL" id="NIZW01000007">
    <property type="protein sequence ID" value="PHQ35400.1"/>
    <property type="molecule type" value="Genomic_DNA"/>
</dbReference>
<proteinExistence type="predicted"/>
<feature type="transmembrane region" description="Helical" evidence="1">
    <location>
        <begin position="67"/>
        <end position="88"/>
    </location>
</feature>
<feature type="transmembrane region" description="Helical" evidence="1">
    <location>
        <begin position="406"/>
        <end position="425"/>
    </location>
</feature>
<feature type="transmembrane region" description="Helical" evidence="1">
    <location>
        <begin position="109"/>
        <end position="136"/>
    </location>
</feature>
<dbReference type="Proteomes" id="UP000225740">
    <property type="component" value="Unassembled WGS sequence"/>
</dbReference>
<sequence>MATSLDAFVYPAVSRPRSAFQHLVWKDLRMLQPLLLAGVIGTAALFFLAVLRAAIDPASDPSLMTLSVLWVLLPNLVALGIPPISLGTENEERTLDWLRTLPVTWSQVLLSKLLVGFAAWALAVLVASACFVLSWVVLRGEWDWGEIGRISGSESVVELMIYGVGLLICGWIAALIVRNPVGSVMLVIPLIVGLTLLWNYTVAGLAGTHVYNGVTFVEATSEQRVVMFGSAVAYLTALGAVMSGLAQHRLAGASDHRWQVPAAAPASASAWQPSVVQVAWHAKPRPFRALLWQQVRQTRFIIGAAILFALVTVAVAFIEDQPGFRGPLVVLGWPAAQLMLGVATFHGDRRGMRQGFFADRGWSPNLIWLTRLIPTASASLFLILVFPFVSGLDLYLGMHYGTGTLWQAFAFSVVVQTLLFLIGVLTGQWGRRPSLAFFGAPVVALLWMLPAFGLLAFYGGYTSLLWLAAGVLLFATRRLTPFVMEGVSSAAVWGRGLAYCLLALGVMCLCLFVHRWWTTPPEMPAWRNEMLAIVQEPVTPEVIESTIGVLPGTRNIDLNADVYSLDRFDEGMKKIMLQTEFPNVGTADAGKMQFTIRLDPSFHQSGLAAVEAVHLNRAEQMRDLTFRLDTELKSDTMMGEFVSQTELYQLCVRDPILGLGQAIWNRPYRNVAPQNFEWQPLRRKALEVAAKWSRLSREQAPKFGALVELLNNAESNEWIVIAGLRQIAYDQNLFTGQALPQGEEHQLDRETFIRVVDQLASEDLRRESRQRCLIAEWQRFQTGEWSGRFDDELGNEKSFLEAPLSDPLYRLGIEQKRFERKLDVAVRSTLNQLESGLPEWDDPELTEQRLLWGELLKDRRNGENSLGHQEVTSPPRAPVFYREQELLIDELRQMADRLREPQRSNVGQVLPGTRADALAQSEASHNLVLEFKRVRSNHPAR</sequence>
<feature type="transmembrane region" description="Helical" evidence="1">
    <location>
        <begin position="156"/>
        <end position="177"/>
    </location>
</feature>
<feature type="transmembrane region" description="Helical" evidence="1">
    <location>
        <begin position="324"/>
        <end position="345"/>
    </location>
</feature>
<organism evidence="2 3">
    <name type="scientific">Rhodopirellula bahusiensis</name>
    <dbReference type="NCBI Taxonomy" id="2014065"/>
    <lineage>
        <taxon>Bacteria</taxon>
        <taxon>Pseudomonadati</taxon>
        <taxon>Planctomycetota</taxon>
        <taxon>Planctomycetia</taxon>
        <taxon>Pirellulales</taxon>
        <taxon>Pirellulaceae</taxon>
        <taxon>Rhodopirellula</taxon>
    </lineage>
</organism>
<evidence type="ECO:0000256" key="1">
    <source>
        <dbReference type="SAM" id="Phobius"/>
    </source>
</evidence>
<feature type="transmembrane region" description="Helical" evidence="1">
    <location>
        <begin position="464"/>
        <end position="484"/>
    </location>
</feature>